<evidence type="ECO:0000313" key="3">
    <source>
        <dbReference type="Proteomes" id="UP000634136"/>
    </source>
</evidence>
<proteinExistence type="predicted"/>
<keyword evidence="1" id="KW-0812">Transmembrane</keyword>
<sequence>MCKWKRAVANHRCAPVGFSSDRSYGRSNGFRDGRSTDGTDPGRLFFSRSVASDVVSLIFSLLDSLAFGSFRSLKFLKDAMFLYYHSNKHVFIAIHYASLLGCFVNAVHKKDWKTKKLKWQR</sequence>
<name>A0A834SXP0_9FABA</name>
<keyword evidence="1" id="KW-0472">Membrane</keyword>
<dbReference type="Proteomes" id="UP000634136">
    <property type="component" value="Unassembled WGS sequence"/>
</dbReference>
<dbReference type="EMBL" id="JAAIUW010000010">
    <property type="protein sequence ID" value="KAF7812170.1"/>
    <property type="molecule type" value="Genomic_DNA"/>
</dbReference>
<gene>
    <name evidence="2" type="ORF">G2W53_033146</name>
</gene>
<feature type="transmembrane region" description="Helical" evidence="1">
    <location>
        <begin position="50"/>
        <end position="70"/>
    </location>
</feature>
<reference evidence="2" key="1">
    <citation type="submission" date="2020-09" db="EMBL/GenBank/DDBJ databases">
        <title>Genome-Enabled Discovery of Anthraquinone Biosynthesis in Senna tora.</title>
        <authorList>
            <person name="Kang S.-H."/>
            <person name="Pandey R.P."/>
            <person name="Lee C.-M."/>
            <person name="Sim J.-S."/>
            <person name="Jeong J.-T."/>
            <person name="Choi B.-S."/>
            <person name="Jung M."/>
            <person name="Ginzburg D."/>
            <person name="Zhao K."/>
            <person name="Won S.Y."/>
            <person name="Oh T.-J."/>
            <person name="Yu Y."/>
            <person name="Kim N.-H."/>
            <person name="Lee O.R."/>
            <person name="Lee T.-H."/>
            <person name="Bashyal P."/>
            <person name="Kim T.-S."/>
            <person name="Lee W.-H."/>
            <person name="Kawkins C."/>
            <person name="Kim C.-K."/>
            <person name="Kim J.S."/>
            <person name="Ahn B.O."/>
            <person name="Rhee S.Y."/>
            <person name="Sohng J.K."/>
        </authorList>
    </citation>
    <scope>NUCLEOTIDE SEQUENCE</scope>
    <source>
        <tissue evidence="2">Leaf</tissue>
    </source>
</reference>
<keyword evidence="1" id="KW-1133">Transmembrane helix</keyword>
<keyword evidence="3" id="KW-1185">Reference proteome</keyword>
<feature type="transmembrane region" description="Helical" evidence="1">
    <location>
        <begin position="90"/>
        <end position="108"/>
    </location>
</feature>
<accession>A0A834SXP0</accession>
<evidence type="ECO:0000313" key="2">
    <source>
        <dbReference type="EMBL" id="KAF7812170.1"/>
    </source>
</evidence>
<dbReference type="AlphaFoldDB" id="A0A834SXP0"/>
<organism evidence="2 3">
    <name type="scientific">Senna tora</name>
    <dbReference type="NCBI Taxonomy" id="362788"/>
    <lineage>
        <taxon>Eukaryota</taxon>
        <taxon>Viridiplantae</taxon>
        <taxon>Streptophyta</taxon>
        <taxon>Embryophyta</taxon>
        <taxon>Tracheophyta</taxon>
        <taxon>Spermatophyta</taxon>
        <taxon>Magnoliopsida</taxon>
        <taxon>eudicotyledons</taxon>
        <taxon>Gunneridae</taxon>
        <taxon>Pentapetalae</taxon>
        <taxon>rosids</taxon>
        <taxon>fabids</taxon>
        <taxon>Fabales</taxon>
        <taxon>Fabaceae</taxon>
        <taxon>Caesalpinioideae</taxon>
        <taxon>Cassia clade</taxon>
        <taxon>Senna</taxon>
    </lineage>
</organism>
<comment type="caution">
    <text evidence="2">The sequence shown here is derived from an EMBL/GenBank/DDBJ whole genome shotgun (WGS) entry which is preliminary data.</text>
</comment>
<protein>
    <submittedName>
        <fullName evidence="2">Uncharacterized protein</fullName>
    </submittedName>
</protein>
<evidence type="ECO:0000256" key="1">
    <source>
        <dbReference type="SAM" id="Phobius"/>
    </source>
</evidence>